<evidence type="ECO:0000256" key="1">
    <source>
        <dbReference type="SAM" id="Phobius"/>
    </source>
</evidence>
<sequence>MKNPVGGIYTKENGEQFNYQNKFIRVEPTGGDFWNYLPFIAVMVSSVSLGVSIAFWALKIL</sequence>
<keyword evidence="1" id="KW-1133">Transmembrane helix</keyword>
<evidence type="ECO:0000313" key="2">
    <source>
        <dbReference type="EMBL" id="DAD97098.1"/>
    </source>
</evidence>
<accession>A0A8S5NS13</accession>
<dbReference type="EMBL" id="BK015230">
    <property type="protein sequence ID" value="DAD97098.1"/>
    <property type="molecule type" value="Genomic_DNA"/>
</dbReference>
<reference evidence="2" key="1">
    <citation type="journal article" date="2021" name="Proc. Natl. Acad. Sci. U.S.A.">
        <title>A Catalog of Tens of Thousands of Viruses from Human Metagenomes Reveals Hidden Associations with Chronic Diseases.</title>
        <authorList>
            <person name="Tisza M.J."/>
            <person name="Buck C.B."/>
        </authorList>
    </citation>
    <scope>NUCLEOTIDE SEQUENCE</scope>
    <source>
        <strain evidence="2">CtEpl1</strain>
    </source>
</reference>
<protein>
    <submittedName>
        <fullName evidence="2">Uncharacterized protein</fullName>
    </submittedName>
</protein>
<organism evidence="2">
    <name type="scientific">Caudovirales sp. ctEpl1</name>
    <dbReference type="NCBI Taxonomy" id="2826770"/>
    <lineage>
        <taxon>Viruses</taxon>
        <taxon>Duplodnaviria</taxon>
        <taxon>Heunggongvirae</taxon>
        <taxon>Uroviricota</taxon>
        <taxon>Caudoviricetes</taxon>
    </lineage>
</organism>
<keyword evidence="1" id="KW-0812">Transmembrane</keyword>
<name>A0A8S5NS13_9CAUD</name>
<feature type="transmembrane region" description="Helical" evidence="1">
    <location>
        <begin position="36"/>
        <end position="58"/>
    </location>
</feature>
<keyword evidence="1" id="KW-0472">Membrane</keyword>
<proteinExistence type="predicted"/>